<dbReference type="Pfam" id="PF05015">
    <property type="entry name" value="HigB-like_toxin"/>
    <property type="match status" value="1"/>
</dbReference>
<dbReference type="SUPFAM" id="SSF143011">
    <property type="entry name" value="RelE-like"/>
    <property type="match status" value="1"/>
</dbReference>
<dbReference type="Proteomes" id="UP000035963">
    <property type="component" value="Unassembled WGS sequence"/>
</dbReference>
<reference evidence="1 2" key="1">
    <citation type="journal article" date="2015" name="Genome Announc.">
        <title>Draft Genome Sequence of Burkholderia sp. Strain PML1(12), an Ectomycorrhizosphere-Inhabiting Bacterium with Effective Mineral-Weathering Ability.</title>
        <authorList>
            <person name="Uroz S."/>
            <person name="Oger P."/>
        </authorList>
    </citation>
    <scope>NUCLEOTIDE SEQUENCE [LARGE SCALE GENOMIC DNA]</scope>
    <source>
        <strain evidence="2">PML1(12)</strain>
    </source>
</reference>
<dbReference type="EMBL" id="AEJF01000022">
    <property type="protein sequence ID" value="KLU27589.1"/>
    <property type="molecule type" value="Genomic_DNA"/>
</dbReference>
<accession>A0A0J1D4G2</accession>
<dbReference type="OrthoDB" id="9801102at2"/>
<gene>
    <name evidence="1" type="ORF">EOS_03485</name>
</gene>
<keyword evidence="2" id="KW-1185">Reference proteome</keyword>
<evidence type="ECO:0000313" key="1">
    <source>
        <dbReference type="EMBL" id="KLU27589.1"/>
    </source>
</evidence>
<comment type="caution">
    <text evidence="1">The sequence shown here is derived from an EMBL/GenBank/DDBJ whole genome shotgun (WGS) entry which is preliminary data.</text>
</comment>
<dbReference type="InterPro" id="IPR007711">
    <property type="entry name" value="HigB-1"/>
</dbReference>
<organism evidence="1 2">
    <name type="scientific">Caballeronia mineralivorans PML1(12)</name>
    <dbReference type="NCBI Taxonomy" id="908627"/>
    <lineage>
        <taxon>Bacteria</taxon>
        <taxon>Pseudomonadati</taxon>
        <taxon>Pseudomonadota</taxon>
        <taxon>Betaproteobacteria</taxon>
        <taxon>Burkholderiales</taxon>
        <taxon>Burkholderiaceae</taxon>
        <taxon>Caballeronia</taxon>
    </lineage>
</organism>
<dbReference type="AlphaFoldDB" id="A0A0J1D4G2"/>
<dbReference type="Gene3D" id="3.30.2310.20">
    <property type="entry name" value="RelE-like"/>
    <property type="match status" value="1"/>
</dbReference>
<dbReference type="PANTHER" id="PTHR40266:SF2">
    <property type="entry name" value="TOXIN HIGB-1"/>
    <property type="match status" value="1"/>
</dbReference>
<dbReference type="PATRIC" id="fig|908627.4.peg.779"/>
<dbReference type="InterPro" id="IPR035093">
    <property type="entry name" value="RelE/ParE_toxin_dom_sf"/>
</dbReference>
<dbReference type="RefSeq" id="WP_047845224.1">
    <property type="nucleotide sequence ID" value="NZ_AEJF01000022.1"/>
</dbReference>
<evidence type="ECO:0000313" key="2">
    <source>
        <dbReference type="Proteomes" id="UP000035963"/>
    </source>
</evidence>
<sequence length="92" mass="10426">MIISFRHKGLEVLYRTGSARGIQAAHAPKVLRILAALDAASSPTELNQPSYKLHPLKGELKGYWSAWVNGNWRITFRFVAADVELVDYQDYH</sequence>
<proteinExistence type="predicted"/>
<protein>
    <submittedName>
        <fullName evidence="1">Killer protein</fullName>
    </submittedName>
</protein>
<name>A0A0J1D4G2_9BURK</name>
<dbReference type="PANTHER" id="PTHR40266">
    <property type="entry name" value="TOXIN HIGB-1"/>
    <property type="match status" value="1"/>
</dbReference>